<organism evidence="3 4">
    <name type="scientific">Candidatus Portnoybacteria bacterium CG10_big_fil_rev_8_21_14_0_10_44_7</name>
    <dbReference type="NCBI Taxonomy" id="1974816"/>
    <lineage>
        <taxon>Bacteria</taxon>
        <taxon>Candidatus Portnoyibacteriota</taxon>
    </lineage>
</organism>
<dbReference type="InterPro" id="IPR023365">
    <property type="entry name" value="Sortase_dom-sf"/>
</dbReference>
<reference evidence="4" key="1">
    <citation type="submission" date="2017-09" db="EMBL/GenBank/DDBJ databases">
        <title>Depth-based differentiation of microbial function through sediment-hosted aquifers and enrichment of novel symbionts in the deep terrestrial subsurface.</title>
        <authorList>
            <person name="Probst A.J."/>
            <person name="Ladd B."/>
            <person name="Jarett J.K."/>
            <person name="Geller-Mcgrath D.E."/>
            <person name="Sieber C.M.K."/>
            <person name="Emerson J.B."/>
            <person name="Anantharaman K."/>
            <person name="Thomas B.C."/>
            <person name="Malmstrom R."/>
            <person name="Stieglmeier M."/>
            <person name="Klingl A."/>
            <person name="Woyke T."/>
            <person name="Ryan C.M."/>
            <person name="Banfield J.F."/>
        </authorList>
    </citation>
    <scope>NUCLEOTIDE SEQUENCE [LARGE SCALE GENOMIC DNA]</scope>
</reference>
<accession>A0A2M8KIZ1</accession>
<keyword evidence="1" id="KW-0378">Hydrolase</keyword>
<evidence type="ECO:0000313" key="4">
    <source>
        <dbReference type="Proteomes" id="UP000231086"/>
    </source>
</evidence>
<sequence length="410" mass="46533">MSKNSQKQTNRELLGALPAGILTNFILGVFAIVLTAIFNGPRINIPFWLALILFIFFLLAYFYVSLRCIIALPTAKMGIFLVKSHPYNWSRHPMYASIIFLLNPALAFLLRSWLVLLFIIPAYLAWKIFTRREERELVQKFGTEYISYQKEAAQFFPNLLKISQPLFFVFWGLIFLLLALILVNFSSFAEKFIIFEASYQVNVLDKKLEPKISAAPTIFKAFSVSPFEIARDRFYATIFSLTPAGYRAQAESGGEVENTAYLVRLPSAENINKIEIGKINVSAPLVFPQGAKEKDINYALDNGVIVYPGSVLPPDFGNLFLTGHSSVYFWNKTPYGQIFSQLYQLTKGDKITIHLNGYAYEYVVTESTIKKADRVELAQYINRHSLTLMTCWPVGTANKRLVVTAELVSK</sequence>
<dbReference type="EMBL" id="PFEA01000024">
    <property type="protein sequence ID" value="PJE59881.1"/>
    <property type="molecule type" value="Genomic_DNA"/>
</dbReference>
<protein>
    <recommendedName>
        <fullName evidence="5">Sortase</fullName>
    </recommendedName>
</protein>
<feature type="transmembrane region" description="Helical" evidence="2">
    <location>
        <begin position="93"/>
        <end position="126"/>
    </location>
</feature>
<comment type="caution">
    <text evidence="3">The sequence shown here is derived from an EMBL/GenBank/DDBJ whole genome shotgun (WGS) entry which is preliminary data.</text>
</comment>
<feature type="transmembrane region" description="Helical" evidence="2">
    <location>
        <begin position="12"/>
        <end position="39"/>
    </location>
</feature>
<gene>
    <name evidence="3" type="ORF">COU85_01225</name>
</gene>
<evidence type="ECO:0000313" key="3">
    <source>
        <dbReference type="EMBL" id="PJE59881.1"/>
    </source>
</evidence>
<feature type="transmembrane region" description="Helical" evidence="2">
    <location>
        <begin position="45"/>
        <end position="72"/>
    </location>
</feature>
<keyword evidence="2" id="KW-1133">Transmembrane helix</keyword>
<keyword evidence="2" id="KW-0812">Transmembrane</keyword>
<dbReference type="Pfam" id="PF04203">
    <property type="entry name" value="Sortase"/>
    <property type="match status" value="1"/>
</dbReference>
<dbReference type="AlphaFoldDB" id="A0A2M8KIZ1"/>
<dbReference type="GO" id="GO:0016787">
    <property type="term" value="F:hydrolase activity"/>
    <property type="evidence" value="ECO:0007669"/>
    <property type="project" value="UniProtKB-KW"/>
</dbReference>
<keyword evidence="2" id="KW-0472">Membrane</keyword>
<dbReference type="Proteomes" id="UP000231086">
    <property type="component" value="Unassembled WGS sequence"/>
</dbReference>
<evidence type="ECO:0008006" key="5">
    <source>
        <dbReference type="Google" id="ProtNLM"/>
    </source>
</evidence>
<evidence type="ECO:0000256" key="1">
    <source>
        <dbReference type="ARBA" id="ARBA00022801"/>
    </source>
</evidence>
<proteinExistence type="predicted"/>
<dbReference type="NCBIfam" id="TIGR01076">
    <property type="entry name" value="sortase_fam"/>
    <property type="match status" value="1"/>
</dbReference>
<dbReference type="Gene3D" id="2.40.260.10">
    <property type="entry name" value="Sortase"/>
    <property type="match status" value="1"/>
</dbReference>
<dbReference type="SUPFAM" id="SSF63817">
    <property type="entry name" value="Sortase"/>
    <property type="match status" value="1"/>
</dbReference>
<evidence type="ECO:0000256" key="2">
    <source>
        <dbReference type="SAM" id="Phobius"/>
    </source>
</evidence>
<name>A0A2M8KIZ1_9BACT</name>
<dbReference type="InterPro" id="IPR005754">
    <property type="entry name" value="Sortase"/>
</dbReference>
<feature type="transmembrane region" description="Helical" evidence="2">
    <location>
        <begin position="166"/>
        <end position="185"/>
    </location>
</feature>
<dbReference type="Gene3D" id="1.20.120.1630">
    <property type="match status" value="1"/>
</dbReference>